<evidence type="ECO:0000256" key="3">
    <source>
        <dbReference type="ARBA" id="ARBA00022723"/>
    </source>
</evidence>
<dbReference type="OrthoDB" id="9764377at2"/>
<comment type="caution">
    <text evidence="10">The sequence shown here is derived from an EMBL/GenBank/DDBJ whole genome shotgun (WGS) entry which is preliminary data.</text>
</comment>
<evidence type="ECO:0000256" key="7">
    <source>
        <dbReference type="SAM" id="MobiDB-lite"/>
    </source>
</evidence>
<dbReference type="PROSITE" id="PS00523">
    <property type="entry name" value="SULFATASE_1"/>
    <property type="match status" value="1"/>
</dbReference>
<gene>
    <name evidence="10" type="ORF">D0X99_08815</name>
</gene>
<evidence type="ECO:0000256" key="4">
    <source>
        <dbReference type="ARBA" id="ARBA00022729"/>
    </source>
</evidence>
<accession>A0A418PTQ0</accession>
<comment type="cofactor">
    <cofactor evidence="1">
        <name>Ca(2+)</name>
        <dbReference type="ChEBI" id="CHEBI:29108"/>
    </cofactor>
</comment>
<keyword evidence="3" id="KW-0479">Metal-binding</keyword>
<proteinExistence type="inferred from homology"/>
<dbReference type="SUPFAM" id="SSF53649">
    <property type="entry name" value="Alkaline phosphatase-like"/>
    <property type="match status" value="1"/>
</dbReference>
<dbReference type="Proteomes" id="UP000283522">
    <property type="component" value="Unassembled WGS sequence"/>
</dbReference>
<evidence type="ECO:0000313" key="11">
    <source>
        <dbReference type="Proteomes" id="UP000283522"/>
    </source>
</evidence>
<dbReference type="PROSITE" id="PS00149">
    <property type="entry name" value="SULFATASE_2"/>
    <property type="match status" value="1"/>
</dbReference>
<evidence type="ECO:0000256" key="5">
    <source>
        <dbReference type="ARBA" id="ARBA00022801"/>
    </source>
</evidence>
<evidence type="ECO:0000256" key="2">
    <source>
        <dbReference type="ARBA" id="ARBA00008779"/>
    </source>
</evidence>
<organism evidence="10 11">
    <name type="scientific">Algoriphagus lacus</name>
    <dbReference type="NCBI Taxonomy" id="2056311"/>
    <lineage>
        <taxon>Bacteria</taxon>
        <taxon>Pseudomonadati</taxon>
        <taxon>Bacteroidota</taxon>
        <taxon>Cytophagia</taxon>
        <taxon>Cytophagales</taxon>
        <taxon>Cyclobacteriaceae</taxon>
        <taxon>Algoriphagus</taxon>
    </lineage>
</organism>
<feature type="region of interest" description="Disordered" evidence="7">
    <location>
        <begin position="167"/>
        <end position="196"/>
    </location>
</feature>
<evidence type="ECO:0000256" key="8">
    <source>
        <dbReference type="SAM" id="SignalP"/>
    </source>
</evidence>
<dbReference type="InterPro" id="IPR000917">
    <property type="entry name" value="Sulfatase_N"/>
</dbReference>
<dbReference type="EMBL" id="QXML01000003">
    <property type="protein sequence ID" value="RIW16449.1"/>
    <property type="molecule type" value="Genomic_DNA"/>
</dbReference>
<keyword evidence="5" id="KW-0378">Hydrolase</keyword>
<sequence length="488" mass="54722">MKFIQSFGISLLLIMLSWQIQAQSDTRPNVVFFLVDDLGWTDLGSFGSEFYETPNLDRLVKSGIKFTQAYTASPVCSPTRASIMTGKYPSKMYNTDWFGAPQPDEIQGHWTKNKPLKPAHYEPNLTLEEITMAEAFKASGYATFFAGKWHLGEEESHWPEHQGFDINKGGTDKGAPSTGNKYFSPYNNPRLENGPDGEYLPERLAAETSQFIRENKSKPFFAMLSFYSVHTPLMTTKALEEKYLKKRAAMGLEDKFEPEGANKNRITQAHAIYAGMVEAMDQAVGKVVDEIEAQGLTEKTIIVFFSDNGGLSTAEGSPTSNLPLRAGKGWLYEGGIRVPMILSWKGTVPAGKEIHAMVISNDFLPTFLDLSGNGKALETIPNLDGKSLKTWIMDPEKEIKREALFWHYPHYGNQGGNPGSVIREGDWKLIYFYESQNVELYNLKEDIGERNNLAATQPELAEKMKTMLFDWLVSTKAAFPRPNEAKAK</sequence>
<comment type="similarity">
    <text evidence="2">Belongs to the sulfatase family.</text>
</comment>
<dbReference type="InterPro" id="IPR017850">
    <property type="entry name" value="Alkaline_phosphatase_core_sf"/>
</dbReference>
<dbReference type="Gene3D" id="3.40.720.10">
    <property type="entry name" value="Alkaline Phosphatase, subunit A"/>
    <property type="match status" value="1"/>
</dbReference>
<name>A0A418PTQ0_9BACT</name>
<dbReference type="GO" id="GO:0046872">
    <property type="term" value="F:metal ion binding"/>
    <property type="evidence" value="ECO:0007669"/>
    <property type="project" value="UniProtKB-KW"/>
</dbReference>
<evidence type="ECO:0000256" key="1">
    <source>
        <dbReference type="ARBA" id="ARBA00001913"/>
    </source>
</evidence>
<feature type="chain" id="PRO_5019089187" evidence="8">
    <location>
        <begin position="23"/>
        <end position="488"/>
    </location>
</feature>
<evidence type="ECO:0000313" key="10">
    <source>
        <dbReference type="EMBL" id="RIW16449.1"/>
    </source>
</evidence>
<feature type="domain" description="Sulfatase N-terminal" evidence="9">
    <location>
        <begin position="28"/>
        <end position="372"/>
    </location>
</feature>
<keyword evidence="11" id="KW-1185">Reference proteome</keyword>
<keyword evidence="4 8" id="KW-0732">Signal</keyword>
<evidence type="ECO:0000256" key="6">
    <source>
        <dbReference type="ARBA" id="ARBA00022837"/>
    </source>
</evidence>
<dbReference type="PANTHER" id="PTHR42693">
    <property type="entry name" value="ARYLSULFATASE FAMILY MEMBER"/>
    <property type="match status" value="1"/>
</dbReference>
<dbReference type="InterPro" id="IPR024607">
    <property type="entry name" value="Sulfatase_CS"/>
</dbReference>
<protein>
    <submittedName>
        <fullName evidence="10">DUF4976 domain-containing protein</fullName>
    </submittedName>
</protein>
<keyword evidence="6" id="KW-0106">Calcium</keyword>
<reference evidence="10 11" key="1">
    <citation type="submission" date="2018-09" db="EMBL/GenBank/DDBJ databases">
        <authorList>
            <person name="Wang X."/>
            <person name="Du Z."/>
        </authorList>
    </citation>
    <scope>NUCLEOTIDE SEQUENCE [LARGE SCALE GENOMIC DNA]</scope>
    <source>
        <strain evidence="10 11">N3</strain>
    </source>
</reference>
<feature type="compositionally biased region" description="Polar residues" evidence="7">
    <location>
        <begin position="177"/>
        <end position="187"/>
    </location>
</feature>
<feature type="signal peptide" evidence="8">
    <location>
        <begin position="1"/>
        <end position="22"/>
    </location>
</feature>
<dbReference type="GO" id="GO:0004065">
    <property type="term" value="F:arylsulfatase activity"/>
    <property type="evidence" value="ECO:0007669"/>
    <property type="project" value="TreeGrafter"/>
</dbReference>
<dbReference type="PANTHER" id="PTHR42693:SF42">
    <property type="entry name" value="ARYLSULFATASE G"/>
    <property type="match status" value="1"/>
</dbReference>
<dbReference type="AlphaFoldDB" id="A0A418PTQ0"/>
<evidence type="ECO:0000259" key="9">
    <source>
        <dbReference type="Pfam" id="PF00884"/>
    </source>
</evidence>
<dbReference type="Gene3D" id="3.30.1120.10">
    <property type="match status" value="1"/>
</dbReference>
<dbReference type="InterPro" id="IPR050738">
    <property type="entry name" value="Sulfatase"/>
</dbReference>
<dbReference type="Pfam" id="PF00884">
    <property type="entry name" value="Sulfatase"/>
    <property type="match status" value="1"/>
</dbReference>
<dbReference type="RefSeq" id="WP_119477304.1">
    <property type="nucleotide sequence ID" value="NZ_QXML01000003.1"/>
</dbReference>
<dbReference type="CDD" id="cd16144">
    <property type="entry name" value="ARS_like"/>
    <property type="match status" value="1"/>
</dbReference>